<feature type="region of interest" description="Disordered" evidence="2">
    <location>
        <begin position="177"/>
        <end position="204"/>
    </location>
</feature>
<feature type="region of interest" description="Disordered" evidence="2">
    <location>
        <begin position="762"/>
        <end position="787"/>
    </location>
</feature>
<feature type="compositionally biased region" description="Basic and acidic residues" evidence="2">
    <location>
        <begin position="689"/>
        <end position="700"/>
    </location>
</feature>
<feature type="compositionally biased region" description="Acidic residues" evidence="2">
    <location>
        <begin position="1016"/>
        <end position="1030"/>
    </location>
</feature>
<dbReference type="PROSITE" id="PS50088">
    <property type="entry name" value="ANK_REPEAT"/>
    <property type="match status" value="1"/>
</dbReference>
<evidence type="ECO:0000256" key="2">
    <source>
        <dbReference type="SAM" id="MobiDB-lite"/>
    </source>
</evidence>
<feature type="compositionally biased region" description="Basic residues" evidence="2">
    <location>
        <begin position="506"/>
        <end position="522"/>
    </location>
</feature>
<evidence type="ECO:0000256" key="1">
    <source>
        <dbReference type="PROSITE-ProRule" id="PRU00023"/>
    </source>
</evidence>
<dbReference type="EMBL" id="CDMZ01001159">
    <property type="protein sequence ID" value="CEM28245.1"/>
    <property type="molecule type" value="Genomic_DNA"/>
</dbReference>
<proteinExistence type="predicted"/>
<accession>A0A0G4GFZ2</accession>
<feature type="compositionally biased region" description="Basic residues" evidence="2">
    <location>
        <begin position="1591"/>
        <end position="1601"/>
    </location>
</feature>
<feature type="region of interest" description="Disordered" evidence="2">
    <location>
        <begin position="1049"/>
        <end position="1090"/>
    </location>
</feature>
<feature type="compositionally biased region" description="Basic and acidic residues" evidence="2">
    <location>
        <begin position="480"/>
        <end position="505"/>
    </location>
</feature>
<feature type="compositionally biased region" description="Basic and acidic residues" evidence="2">
    <location>
        <begin position="1130"/>
        <end position="1150"/>
    </location>
</feature>
<feature type="region of interest" description="Disordered" evidence="2">
    <location>
        <begin position="1130"/>
        <end position="1180"/>
    </location>
</feature>
<feature type="region of interest" description="Disordered" evidence="2">
    <location>
        <begin position="958"/>
        <end position="1037"/>
    </location>
</feature>
<feature type="compositionally biased region" description="Gly residues" evidence="2">
    <location>
        <begin position="1563"/>
        <end position="1578"/>
    </location>
</feature>
<feature type="region of interest" description="Disordered" evidence="2">
    <location>
        <begin position="280"/>
        <end position="305"/>
    </location>
</feature>
<feature type="compositionally biased region" description="Basic and acidic residues" evidence="2">
    <location>
        <begin position="805"/>
        <end position="822"/>
    </location>
</feature>
<feature type="compositionally biased region" description="Polar residues" evidence="2">
    <location>
        <begin position="1063"/>
        <end position="1072"/>
    </location>
</feature>
<feature type="region of interest" description="Disordered" evidence="2">
    <location>
        <begin position="1521"/>
        <end position="1601"/>
    </location>
</feature>
<sequence length="1601" mass="170328">MSGEIRGAISAAVVHEREEFLSELLKQAIRTENSIPALCTPTDELYVPQTEKPQRVHHVFYPRMTLMTQAALSNAPKCLTRLCTESVTLFPQISDADERSRRAKQCRQAVGEVSEIQPVRPLYRSTARAGDHNSPCICGSPLSAACLALFPESVAILLKYKASLTVRTAMRTVNTLHSGTGTQAEETKAAGGGRGGDSGTAAAKRDNKNAAVSLRFRKEWERLSVVELALKGLATPQKDLFLGYEDSRTSEELEAACVEILSMLLADAKQKNVRLKDLLESSAGGSRTGQGQEKERERETDEDAVGASVLHRAVRTGKLKVVKLLVETLEKDEGEGPALLEQMCGKKGGEKGETPLDLVNGLLRREKDKESEAARDLRQMVKLLSASARKGSAPLHGGKGDGGKDGHGGTHLTNGTGHSGAHAETCVGEGDGPQETLSELSESVGGGGHTEREHGHGHHPREKQGGASNRNFDEEEDETAKDAKKAGDDLLRELEQEEREMAEKKEKKRNKKENQKRKKKTNTKKDSNAAAGGVGGDKEEKDDDGAVAHEGAESHLGDSSGIPGAQAEETERDGAAPSIRSPLPSPPTNARVPRESFGREQPDATAAPAALSSSQPKGKGERGRSASRGKDNVTRGKGGRERGASGESHHPTNNSTSKEPQSQAHVASRRGETDLNGNKTAEADEGEEERMPSDTGSDRGDAEEESEAAVGFWASLAGSASGTEDHEIVSRDFSVLLPAESEGGGGVLLKYSELQKLCSAAAASGGHDEEERNGKAGAATKKQSERLHNDLLEIESVDELIKVGETIAEKESGDKETPKTDEETSTGESTPVPLLCLSLETMKKKDFTKKVVEALDGLKSKARLEEEKCDTRLKNLRKQRDTQQTSLRALDQALERNEADAKKKKEDAAAQQEKLHEQQKEHQRLEALLKAERARADTLAAELSKAEVQHREAVEKMERALMEQGEAQSELEDAKKKEKEKPAAGEGENKGEKGKVPETKAPGEADGMLQVPSEDTGAEEDEEDEAENDEGLAALENEVRKTIEKIALPSGSSQGFPLHDSIGSRSTATALTSAEGEGSADDGESAITKSPAAIRRERLLRIQSLLVLLDLATADRTRLLELWKELEEEKAKGRAVMDGEGDGKLEEQKKSKAGADSSGGGKRHQQEQEGASGEETAGLDLQFREVTDDLEKLEKLLDENRVAQFEINQQAYGSGDANLEGFDGCVFDLAGKEEPADWDTVRETARSLFDRQAAATHAPSEAPSSPVAGIGGKAGGGGGGNNSNSSSVKTHASSVPDIPSLAAVLRGEEPSTSLYSKGKEALTIQSQTLLTLRSALSQAGRQALNGSNRGVPETWRPIKPEDCAKIASKAALLLKEELLKDMRGGGGSVDSAGGFSLQKDFLDRVARAGEKKVDLGARASISSGIPEVAGAEGDEGGGIETELWWGARYEEFVAELAVLAGCRIAVSDMVKEIGFFRLAALRGDGDGDGLLRGVTLDMFRHGQSSLIEALEKVREALDSKSRAKSLSSSVNAPKGGGGGGAGGGQGKEQQPLGNGSFPPGAGNNRGGKGGRGQPGGGAELDPPQPFTQRPRGGKGRGAKHS</sequence>
<protein>
    <submittedName>
        <fullName evidence="3">Uncharacterized protein</fullName>
    </submittedName>
</protein>
<feature type="compositionally biased region" description="Polar residues" evidence="2">
    <location>
        <begin position="651"/>
        <end position="665"/>
    </location>
</feature>
<feature type="repeat" description="ANK" evidence="1">
    <location>
        <begin position="305"/>
        <end position="327"/>
    </location>
</feature>
<name>A0A0G4GFZ2_9ALVE</name>
<dbReference type="PANTHER" id="PTHR35310">
    <property type="entry name" value="CELL WALL INTEGRITY/STRESS RESPONSE COMPONENT-LIKE PROTEIN"/>
    <property type="match status" value="1"/>
</dbReference>
<organism evidence="3">
    <name type="scientific">Chromera velia CCMP2878</name>
    <dbReference type="NCBI Taxonomy" id="1169474"/>
    <lineage>
        <taxon>Eukaryota</taxon>
        <taxon>Sar</taxon>
        <taxon>Alveolata</taxon>
        <taxon>Colpodellida</taxon>
        <taxon>Chromeraceae</taxon>
        <taxon>Chromera</taxon>
    </lineage>
</organism>
<feature type="compositionally biased region" description="Basic and acidic residues" evidence="2">
    <location>
        <begin position="592"/>
        <end position="602"/>
    </location>
</feature>
<dbReference type="PANTHER" id="PTHR35310:SF1">
    <property type="entry name" value="CELL WALL INTEGRITY_STRESS RESPONSE COMPONENT-LIKE PROTEIN"/>
    <property type="match status" value="1"/>
</dbReference>
<feature type="region of interest" description="Disordered" evidence="2">
    <location>
        <begin position="894"/>
        <end position="923"/>
    </location>
</feature>
<feature type="compositionally biased region" description="Gly residues" evidence="2">
    <location>
        <begin position="1269"/>
        <end position="1281"/>
    </location>
</feature>
<feature type="compositionally biased region" description="Basic and acidic residues" evidence="2">
    <location>
        <begin position="972"/>
        <end position="1003"/>
    </location>
</feature>
<feature type="compositionally biased region" description="Basic and acidic residues" evidence="2">
    <location>
        <begin position="398"/>
        <end position="408"/>
    </location>
</feature>
<dbReference type="InterPro" id="IPR002110">
    <property type="entry name" value="Ankyrin_rpt"/>
</dbReference>
<reference evidence="3" key="1">
    <citation type="submission" date="2014-11" db="EMBL/GenBank/DDBJ databases">
        <authorList>
            <person name="Otto D Thomas"/>
            <person name="Naeem Raeece"/>
        </authorList>
    </citation>
    <scope>NUCLEOTIDE SEQUENCE</scope>
</reference>
<feature type="compositionally biased region" description="Basic and acidic residues" evidence="2">
    <location>
        <begin position="536"/>
        <end position="556"/>
    </location>
</feature>
<feature type="compositionally biased region" description="Basic and acidic residues" evidence="2">
    <location>
        <begin position="618"/>
        <end position="650"/>
    </location>
</feature>
<gene>
    <name evidence="3" type="ORF">Cvel_4628</name>
</gene>
<feature type="region of interest" description="Disordered" evidence="2">
    <location>
        <begin position="805"/>
        <end position="832"/>
    </location>
</feature>
<dbReference type="PROSITE" id="PS50297">
    <property type="entry name" value="ANK_REP_REGION"/>
    <property type="match status" value="1"/>
</dbReference>
<feature type="compositionally biased region" description="Gly residues" evidence="2">
    <location>
        <begin position="1534"/>
        <end position="1546"/>
    </location>
</feature>
<feature type="region of interest" description="Disordered" evidence="2">
    <location>
        <begin position="386"/>
        <end position="726"/>
    </location>
</feature>
<dbReference type="VEuPathDB" id="CryptoDB:Cvel_4628"/>
<feature type="region of interest" description="Disordered" evidence="2">
    <location>
        <begin position="1252"/>
        <end position="1294"/>
    </location>
</feature>
<evidence type="ECO:0000313" key="3">
    <source>
        <dbReference type="EMBL" id="CEM28245.1"/>
    </source>
</evidence>
<keyword evidence="1" id="KW-0040">ANK repeat</keyword>
<feature type="compositionally biased region" description="Low complexity" evidence="2">
    <location>
        <begin position="410"/>
        <end position="420"/>
    </location>
</feature>